<keyword evidence="6 12" id="KW-0547">Nucleotide-binding</keyword>
<evidence type="ECO:0000256" key="3">
    <source>
        <dbReference type="ARBA" id="ARBA00016943"/>
    </source>
</evidence>
<feature type="binding site" evidence="12">
    <location>
        <position position="246"/>
    </location>
    <ligand>
        <name>K(+)</name>
        <dbReference type="ChEBI" id="CHEBI:29103"/>
    </ligand>
</feature>
<feature type="active site" description="Proton acceptor" evidence="12">
    <location>
        <position position="250"/>
    </location>
</feature>
<dbReference type="GO" id="GO:0019303">
    <property type="term" value="P:D-ribose catabolic process"/>
    <property type="evidence" value="ECO:0007669"/>
    <property type="project" value="UniProtKB-UniRule"/>
</dbReference>
<feature type="binding site" evidence="12">
    <location>
        <begin position="38"/>
        <end position="42"/>
    </location>
    <ligand>
        <name>substrate</name>
    </ligand>
</feature>
<name>A0A1M4TJA6_9BACE</name>
<feature type="binding site" evidence="12">
    <location>
        <position position="183"/>
    </location>
    <ligand>
        <name>ATP</name>
        <dbReference type="ChEBI" id="CHEBI:30616"/>
    </ligand>
</feature>
<dbReference type="SUPFAM" id="SSF53613">
    <property type="entry name" value="Ribokinase-like"/>
    <property type="match status" value="1"/>
</dbReference>
<dbReference type="Gene3D" id="3.40.1190.20">
    <property type="match status" value="1"/>
</dbReference>
<feature type="binding site" evidence="12">
    <location>
        <position position="285"/>
    </location>
    <ligand>
        <name>K(+)</name>
        <dbReference type="ChEBI" id="CHEBI:29103"/>
    </ligand>
</feature>
<comment type="subcellular location">
    <subcellularLocation>
        <location evidence="12">Cytoplasm</location>
    </subcellularLocation>
</comment>
<comment type="function">
    <text evidence="12">Catalyzes the phosphorylation of ribose at O-5 in a reaction requiring ATP and magnesium. The resulting D-ribose-5-phosphate can then be used either for sythesis of nucleotides, histidine, and tryptophan, or as a component of the pentose phosphate pathway.</text>
</comment>
<comment type="similarity">
    <text evidence="1">Belongs to the carbohydrate kinase pfkB family.</text>
</comment>
<feature type="binding site" evidence="12">
    <location>
        <begin position="249"/>
        <end position="250"/>
    </location>
    <ligand>
        <name>ATP</name>
        <dbReference type="ChEBI" id="CHEBI:30616"/>
    </ligand>
</feature>
<evidence type="ECO:0000259" key="13">
    <source>
        <dbReference type="Pfam" id="PF00294"/>
    </source>
</evidence>
<keyword evidence="12" id="KW-0963">Cytoplasm</keyword>
<keyword evidence="10 12" id="KW-0630">Potassium</keyword>
<evidence type="ECO:0000256" key="8">
    <source>
        <dbReference type="ARBA" id="ARBA00022840"/>
    </source>
</evidence>
<keyword evidence="11 12" id="KW-0119">Carbohydrate metabolism</keyword>
<dbReference type="HAMAP" id="MF_01987">
    <property type="entry name" value="Ribokinase"/>
    <property type="match status" value="1"/>
</dbReference>
<feature type="binding site" evidence="12">
    <location>
        <begin position="218"/>
        <end position="223"/>
    </location>
    <ligand>
        <name>ATP</name>
        <dbReference type="ChEBI" id="CHEBI:30616"/>
    </ligand>
</feature>
<accession>A0A1M4TJA6</accession>
<protein>
    <recommendedName>
        <fullName evidence="3 12">Ribokinase</fullName>
        <shortName evidence="12">RK</shortName>
        <ecNumber evidence="2 12">2.7.1.15</ecNumber>
    </recommendedName>
</protein>
<dbReference type="GO" id="GO:0004747">
    <property type="term" value="F:ribokinase activity"/>
    <property type="evidence" value="ECO:0007669"/>
    <property type="project" value="UniProtKB-UniRule"/>
</dbReference>
<evidence type="ECO:0000256" key="4">
    <source>
        <dbReference type="ARBA" id="ARBA00022679"/>
    </source>
</evidence>
<dbReference type="GO" id="GO:0005829">
    <property type="term" value="C:cytosol"/>
    <property type="evidence" value="ECO:0007669"/>
    <property type="project" value="TreeGrafter"/>
</dbReference>
<dbReference type="AlphaFoldDB" id="A0A1M4TJA6"/>
<keyword evidence="5 12" id="KW-0479">Metal-binding</keyword>
<dbReference type="STRING" id="871325.SAMN05444349_102136"/>
<dbReference type="GO" id="GO:0005524">
    <property type="term" value="F:ATP binding"/>
    <property type="evidence" value="ECO:0007669"/>
    <property type="project" value="UniProtKB-UniRule"/>
</dbReference>
<feature type="domain" description="Carbohydrate kinase PfkB" evidence="13">
    <location>
        <begin position="2"/>
        <end position="292"/>
    </location>
</feature>
<dbReference type="PRINTS" id="PR00990">
    <property type="entry name" value="RIBOKINASE"/>
</dbReference>
<comment type="subunit">
    <text evidence="12">Homodimer.</text>
</comment>
<evidence type="ECO:0000256" key="2">
    <source>
        <dbReference type="ARBA" id="ARBA00012035"/>
    </source>
</evidence>
<feature type="binding site" evidence="12">
    <location>
        <position position="250"/>
    </location>
    <ligand>
        <name>substrate</name>
    </ligand>
</feature>
<feature type="binding site" evidence="12">
    <location>
        <position position="289"/>
    </location>
    <ligand>
        <name>K(+)</name>
        <dbReference type="ChEBI" id="CHEBI:29103"/>
    </ligand>
</feature>
<evidence type="ECO:0000256" key="11">
    <source>
        <dbReference type="ARBA" id="ARBA00023277"/>
    </source>
</evidence>
<gene>
    <name evidence="12" type="primary">rbsK</name>
    <name evidence="14" type="ORF">SAMN05444349_102136</name>
</gene>
<feature type="binding site" evidence="12">
    <location>
        <position position="280"/>
    </location>
    <ligand>
        <name>K(+)</name>
        <dbReference type="ChEBI" id="CHEBI:29103"/>
    </ligand>
</feature>
<evidence type="ECO:0000256" key="6">
    <source>
        <dbReference type="ARBA" id="ARBA00022741"/>
    </source>
</evidence>
<evidence type="ECO:0000313" key="14">
    <source>
        <dbReference type="EMBL" id="SHE44414.1"/>
    </source>
</evidence>
<dbReference type="Pfam" id="PF00294">
    <property type="entry name" value="PfkB"/>
    <property type="match status" value="1"/>
</dbReference>
<evidence type="ECO:0000256" key="5">
    <source>
        <dbReference type="ARBA" id="ARBA00022723"/>
    </source>
</evidence>
<evidence type="ECO:0000256" key="10">
    <source>
        <dbReference type="ARBA" id="ARBA00022958"/>
    </source>
</evidence>
<keyword evidence="15" id="KW-1185">Reference proteome</keyword>
<evidence type="ECO:0000256" key="1">
    <source>
        <dbReference type="ARBA" id="ARBA00005380"/>
    </source>
</evidence>
<feature type="binding site" evidence="12">
    <location>
        <position position="274"/>
    </location>
    <ligand>
        <name>ATP</name>
        <dbReference type="ChEBI" id="CHEBI:30616"/>
    </ligand>
</feature>
<reference evidence="14 15" key="1">
    <citation type="submission" date="2016-11" db="EMBL/GenBank/DDBJ databases">
        <authorList>
            <person name="Jaros S."/>
            <person name="Januszkiewicz K."/>
            <person name="Wedrychowicz H."/>
        </authorList>
    </citation>
    <scope>NUCLEOTIDE SEQUENCE [LARGE SCALE GENOMIC DNA]</scope>
    <source>
        <strain evidence="14 15">DSM 26883</strain>
    </source>
</reference>
<comment type="caution">
    <text evidence="12">Lacks conserved residue(s) required for the propagation of feature annotation.</text>
</comment>
<keyword evidence="8 12" id="KW-0067">ATP-binding</keyword>
<keyword evidence="7 12" id="KW-0418">Kinase</keyword>
<evidence type="ECO:0000256" key="12">
    <source>
        <dbReference type="HAMAP-Rule" id="MF_01987"/>
    </source>
</evidence>
<dbReference type="OrthoDB" id="9775849at2"/>
<organism evidence="14 15">
    <name type="scientific">Bacteroides faecichinchillae</name>
    <dbReference type="NCBI Taxonomy" id="871325"/>
    <lineage>
        <taxon>Bacteria</taxon>
        <taxon>Pseudomonadati</taxon>
        <taxon>Bacteroidota</taxon>
        <taxon>Bacteroidia</taxon>
        <taxon>Bacteroidales</taxon>
        <taxon>Bacteroidaceae</taxon>
        <taxon>Bacteroides</taxon>
    </lineage>
</organism>
<comment type="similarity">
    <text evidence="12">Belongs to the carbohydrate kinase PfkB family. Ribokinase subfamily.</text>
</comment>
<evidence type="ECO:0000256" key="7">
    <source>
        <dbReference type="ARBA" id="ARBA00022777"/>
    </source>
</evidence>
<keyword evidence="9 12" id="KW-0460">Magnesium</keyword>
<dbReference type="InterPro" id="IPR002173">
    <property type="entry name" value="Carboh/pur_kinase_PfkB_CS"/>
</dbReference>
<dbReference type="Proteomes" id="UP000184436">
    <property type="component" value="Unassembled WGS sequence"/>
</dbReference>
<feature type="binding site" evidence="12">
    <location>
        <position position="244"/>
    </location>
    <ligand>
        <name>K(+)</name>
        <dbReference type="ChEBI" id="CHEBI:29103"/>
    </ligand>
</feature>
<feature type="binding site" evidence="12">
    <location>
        <begin position="10"/>
        <end position="12"/>
    </location>
    <ligand>
        <name>substrate</name>
    </ligand>
</feature>
<dbReference type="InterPro" id="IPR002139">
    <property type="entry name" value="Ribo/fructo_kinase"/>
</dbReference>
<sequence>MRIVVVGSSNIDMVAQVSHIPAPGETVGNARFIQSFGGKGANQAVAAARLGGSVTFVTALGNDMYADILKKHFTEEGINTNYIIDDSHHPTGTALIYVANSGENCIAVAPGANYSLLPESITQFSEIIEEADIVVMQAEIPYETIKKTALLAKQKGKKVLFNPAPACLIDEELMTTIDILVVNELEASFISGIEYTENNLDDIAQALLRSGARNIVITLGSQGVYMMNERETIQLPSFKVKAIDTVAAGDTFCGALAVTCSQKGISREALSFANAAAAIAVTRLGAQSSIPTLVEVNAFIQTIK</sequence>
<keyword evidence="4 12" id="KW-0808">Transferase</keyword>
<comment type="cofactor">
    <cofactor evidence="12">
        <name>Mg(2+)</name>
        <dbReference type="ChEBI" id="CHEBI:18420"/>
    </cofactor>
    <text evidence="12">Requires a divalent cation, most likely magnesium in vivo, as an electrophilic catalyst to aid phosphoryl group transfer. It is the chelate of the metal and the nucleotide that is the actual substrate.</text>
</comment>
<evidence type="ECO:0000256" key="9">
    <source>
        <dbReference type="ARBA" id="ARBA00022842"/>
    </source>
</evidence>
<dbReference type="PANTHER" id="PTHR10584">
    <property type="entry name" value="SUGAR KINASE"/>
    <property type="match status" value="1"/>
</dbReference>
<feature type="binding site" evidence="12">
    <location>
        <position position="139"/>
    </location>
    <ligand>
        <name>substrate</name>
    </ligand>
</feature>
<proteinExistence type="inferred from homology"/>
<dbReference type="UniPathway" id="UPA00916">
    <property type="reaction ID" value="UER00889"/>
</dbReference>
<comment type="pathway">
    <text evidence="12">Carbohydrate metabolism; D-ribose degradation; D-ribose 5-phosphate from beta-D-ribopyranose: step 2/2.</text>
</comment>
<dbReference type="EC" id="2.7.1.15" evidence="2 12"/>
<comment type="activity regulation">
    <text evidence="12">Activated by a monovalent cation that binds near, but not in, the active site. The most likely occupant of the site in vivo is potassium. Ion binding induces a conformational change that may alter substrate affinity.</text>
</comment>
<evidence type="ECO:0000313" key="15">
    <source>
        <dbReference type="Proteomes" id="UP000184436"/>
    </source>
</evidence>
<feature type="binding site" evidence="12">
    <location>
        <position position="283"/>
    </location>
    <ligand>
        <name>K(+)</name>
        <dbReference type="ChEBI" id="CHEBI:29103"/>
    </ligand>
</feature>
<dbReference type="GO" id="GO:0046872">
    <property type="term" value="F:metal ion binding"/>
    <property type="evidence" value="ECO:0007669"/>
    <property type="project" value="UniProtKB-KW"/>
</dbReference>
<dbReference type="InterPro" id="IPR011611">
    <property type="entry name" value="PfkB_dom"/>
</dbReference>
<dbReference type="InterPro" id="IPR029056">
    <property type="entry name" value="Ribokinase-like"/>
</dbReference>
<dbReference type="RefSeq" id="WP_025073708.1">
    <property type="nucleotide sequence ID" value="NZ_FQVD01000002.1"/>
</dbReference>
<dbReference type="NCBIfam" id="TIGR02152">
    <property type="entry name" value="D_ribokin_bact"/>
    <property type="match status" value="1"/>
</dbReference>
<comment type="catalytic activity">
    <reaction evidence="12">
        <text>D-ribose + ATP = D-ribose 5-phosphate + ADP + H(+)</text>
        <dbReference type="Rhea" id="RHEA:13697"/>
        <dbReference type="ChEBI" id="CHEBI:15378"/>
        <dbReference type="ChEBI" id="CHEBI:30616"/>
        <dbReference type="ChEBI" id="CHEBI:47013"/>
        <dbReference type="ChEBI" id="CHEBI:78346"/>
        <dbReference type="ChEBI" id="CHEBI:456216"/>
        <dbReference type="EC" id="2.7.1.15"/>
    </reaction>
</comment>
<dbReference type="PROSITE" id="PS00584">
    <property type="entry name" value="PFKB_KINASES_2"/>
    <property type="match status" value="1"/>
</dbReference>
<dbReference type="EMBL" id="FQVD01000002">
    <property type="protein sequence ID" value="SHE44414.1"/>
    <property type="molecule type" value="Genomic_DNA"/>
</dbReference>
<dbReference type="InterPro" id="IPR011877">
    <property type="entry name" value="Ribokinase"/>
</dbReference>
<dbReference type="PANTHER" id="PTHR10584:SF166">
    <property type="entry name" value="RIBOKINASE"/>
    <property type="match status" value="1"/>
</dbReference>
<dbReference type="CDD" id="cd01174">
    <property type="entry name" value="ribokinase"/>
    <property type="match status" value="1"/>
</dbReference>